<evidence type="ECO:0000256" key="2">
    <source>
        <dbReference type="ARBA" id="ARBA00004065"/>
    </source>
</evidence>
<keyword evidence="11" id="KW-0963">Cytoplasm</keyword>
<organism evidence="13 14">
    <name type="scientific">Candidatus Vallotiella hemipterorum</name>
    <dbReference type="NCBI Taxonomy" id="1177213"/>
    <lineage>
        <taxon>Bacteria</taxon>
        <taxon>Pseudomonadati</taxon>
        <taxon>Pseudomonadota</taxon>
        <taxon>Betaproteobacteria</taxon>
        <taxon>Burkholderiales</taxon>
        <taxon>Burkholderiaceae</taxon>
        <taxon>Candidatus Vallotiella</taxon>
    </lineage>
</organism>
<dbReference type="KEGG" id="vtr:MYVALT_G_03010"/>
<dbReference type="NCBIfam" id="NF001236">
    <property type="entry name" value="PRK00203.1"/>
    <property type="match status" value="1"/>
</dbReference>
<dbReference type="InterPro" id="IPR012337">
    <property type="entry name" value="RNaseH-like_sf"/>
</dbReference>
<keyword evidence="9 11" id="KW-0378">Hydrolase</keyword>
<dbReference type="GO" id="GO:0043137">
    <property type="term" value="P:DNA replication, removal of RNA primer"/>
    <property type="evidence" value="ECO:0007669"/>
    <property type="project" value="TreeGrafter"/>
</dbReference>
<dbReference type="GO" id="GO:0003676">
    <property type="term" value="F:nucleic acid binding"/>
    <property type="evidence" value="ECO:0007669"/>
    <property type="project" value="InterPro"/>
</dbReference>
<dbReference type="GO" id="GO:0004523">
    <property type="term" value="F:RNA-DNA hybrid ribonuclease activity"/>
    <property type="evidence" value="ECO:0007669"/>
    <property type="project" value="UniProtKB-UniRule"/>
</dbReference>
<dbReference type="CDD" id="cd09278">
    <property type="entry name" value="RNase_HI_prokaryote_like"/>
    <property type="match status" value="1"/>
</dbReference>
<comment type="catalytic activity">
    <reaction evidence="1 11">
        <text>Endonucleolytic cleavage to 5'-phosphomonoester.</text>
        <dbReference type="EC" id="3.1.26.4"/>
    </reaction>
</comment>
<dbReference type="InterPro" id="IPR022892">
    <property type="entry name" value="RNaseHI"/>
</dbReference>
<dbReference type="Pfam" id="PF00075">
    <property type="entry name" value="RNase_H"/>
    <property type="match status" value="1"/>
</dbReference>
<dbReference type="InterPro" id="IPR050092">
    <property type="entry name" value="RNase_H"/>
</dbReference>
<evidence type="ECO:0000256" key="9">
    <source>
        <dbReference type="ARBA" id="ARBA00022801"/>
    </source>
</evidence>
<dbReference type="EMBL" id="OU343031">
    <property type="protein sequence ID" value="CAG7598814.1"/>
    <property type="molecule type" value="Genomic_DNA"/>
</dbReference>
<evidence type="ECO:0000256" key="11">
    <source>
        <dbReference type="HAMAP-Rule" id="MF_00042"/>
    </source>
</evidence>
<dbReference type="HAMAP" id="MF_00042">
    <property type="entry name" value="RNase_H"/>
    <property type="match status" value="1"/>
</dbReference>
<evidence type="ECO:0000256" key="3">
    <source>
        <dbReference type="ARBA" id="ARBA00005300"/>
    </source>
</evidence>
<comment type="function">
    <text evidence="2 11">Endonuclease that specifically degrades the RNA of RNA-DNA hybrids.</text>
</comment>
<evidence type="ECO:0000313" key="13">
    <source>
        <dbReference type="EMBL" id="CAG7598814.1"/>
    </source>
</evidence>
<evidence type="ECO:0000256" key="4">
    <source>
        <dbReference type="ARBA" id="ARBA00011245"/>
    </source>
</evidence>
<comment type="subcellular location">
    <subcellularLocation>
        <location evidence="11">Cytoplasm</location>
    </subcellularLocation>
</comment>
<dbReference type="GO" id="GO:0000287">
    <property type="term" value="F:magnesium ion binding"/>
    <property type="evidence" value="ECO:0007669"/>
    <property type="project" value="UniProtKB-UniRule"/>
</dbReference>
<dbReference type="Proteomes" id="UP000693996">
    <property type="component" value="Chromosome"/>
</dbReference>
<dbReference type="InterPro" id="IPR002156">
    <property type="entry name" value="RNaseH_domain"/>
</dbReference>
<name>A0A916NFH8_9BURK</name>
<dbReference type="Gene3D" id="3.30.420.10">
    <property type="entry name" value="Ribonuclease H-like superfamily/Ribonuclease H"/>
    <property type="match status" value="1"/>
</dbReference>
<sequence>MINKRMEYNTVIEIYTDGACKGNPGRGGWGALIRFGKQEKELFGGELSTTNNRMELMAVIAALEVLKRPCEAIIYTDSRYVQKGISEWIHGWKKKNWMTTSKTPVKNADLWHRLDALGLLHEIKWRWVRGHAGHPENERADALANRGVTSLEKAMAICGLEPRADLL</sequence>
<comment type="subunit">
    <text evidence="4 11">Monomer.</text>
</comment>
<keyword evidence="7 11" id="KW-0479">Metal-binding</keyword>
<dbReference type="FunFam" id="3.30.420.10:FF:000089">
    <property type="entry name" value="Ribonuclease H"/>
    <property type="match status" value="1"/>
</dbReference>
<dbReference type="InterPro" id="IPR036397">
    <property type="entry name" value="RNaseH_sf"/>
</dbReference>
<dbReference type="PROSITE" id="PS50879">
    <property type="entry name" value="RNASE_H_1"/>
    <property type="match status" value="1"/>
</dbReference>
<feature type="domain" description="RNase H type-1" evidence="12">
    <location>
        <begin position="8"/>
        <end position="149"/>
    </location>
</feature>
<dbReference type="PANTHER" id="PTHR10642">
    <property type="entry name" value="RIBONUCLEASE H1"/>
    <property type="match status" value="1"/>
</dbReference>
<feature type="binding site" evidence="11">
    <location>
        <position position="77"/>
    </location>
    <ligand>
        <name>Mg(2+)</name>
        <dbReference type="ChEBI" id="CHEBI:18420"/>
        <label>1</label>
    </ligand>
</feature>
<feature type="binding site" evidence="11">
    <location>
        <position position="17"/>
    </location>
    <ligand>
        <name>Mg(2+)</name>
        <dbReference type="ChEBI" id="CHEBI:18420"/>
        <label>2</label>
    </ligand>
</feature>
<evidence type="ECO:0000313" key="14">
    <source>
        <dbReference type="Proteomes" id="UP000693996"/>
    </source>
</evidence>
<accession>A0A916NFH8</accession>
<dbReference type="EC" id="3.1.26.4" evidence="5 11"/>
<evidence type="ECO:0000256" key="7">
    <source>
        <dbReference type="ARBA" id="ARBA00022723"/>
    </source>
</evidence>
<keyword evidence="14" id="KW-1185">Reference proteome</keyword>
<feature type="binding site" evidence="11">
    <location>
        <position position="55"/>
    </location>
    <ligand>
        <name>Mg(2+)</name>
        <dbReference type="ChEBI" id="CHEBI:18420"/>
        <label>1</label>
    </ligand>
</feature>
<reference evidence="13 14" key="1">
    <citation type="submission" date="2021-06" db="EMBL/GenBank/DDBJ databases">
        <authorList>
            <person name="Szabo G."/>
        </authorList>
    </citation>
    <scope>NUCLEOTIDE SEQUENCE [LARGE SCALE GENOMIC DNA]</scope>
    <source>
        <strain evidence="13">MYVALT</strain>
    </source>
</reference>
<gene>
    <name evidence="11 13" type="primary">rnhA</name>
    <name evidence="13" type="ORF">MYVALT_G_03010</name>
</gene>
<evidence type="ECO:0000256" key="1">
    <source>
        <dbReference type="ARBA" id="ARBA00000077"/>
    </source>
</evidence>
<keyword evidence="8 11" id="KW-0255">Endonuclease</keyword>
<evidence type="ECO:0000256" key="10">
    <source>
        <dbReference type="ARBA" id="ARBA00022842"/>
    </source>
</evidence>
<protein>
    <recommendedName>
        <fullName evidence="5 11">Ribonuclease H</fullName>
        <shortName evidence="11">RNase H</shortName>
        <ecNumber evidence="5 11">3.1.26.4</ecNumber>
    </recommendedName>
</protein>
<evidence type="ECO:0000256" key="6">
    <source>
        <dbReference type="ARBA" id="ARBA00022722"/>
    </source>
</evidence>
<dbReference type="AlphaFoldDB" id="A0A916NFH8"/>
<evidence type="ECO:0000256" key="8">
    <source>
        <dbReference type="ARBA" id="ARBA00022759"/>
    </source>
</evidence>
<evidence type="ECO:0000259" key="12">
    <source>
        <dbReference type="PROSITE" id="PS50879"/>
    </source>
</evidence>
<keyword evidence="10 11" id="KW-0460">Magnesium</keyword>
<dbReference type="SUPFAM" id="SSF53098">
    <property type="entry name" value="Ribonuclease H-like"/>
    <property type="match status" value="1"/>
</dbReference>
<dbReference type="GO" id="GO:0005737">
    <property type="term" value="C:cytoplasm"/>
    <property type="evidence" value="ECO:0007669"/>
    <property type="project" value="UniProtKB-SubCell"/>
</dbReference>
<comment type="similarity">
    <text evidence="3 11">Belongs to the RNase H family.</text>
</comment>
<evidence type="ECO:0000256" key="5">
    <source>
        <dbReference type="ARBA" id="ARBA00012180"/>
    </source>
</evidence>
<proteinExistence type="inferred from homology"/>
<comment type="cofactor">
    <cofactor evidence="11">
        <name>Mg(2+)</name>
        <dbReference type="ChEBI" id="CHEBI:18420"/>
    </cofactor>
    <text evidence="11">Binds 1 Mg(2+) ion per subunit. May bind a second metal ion at a regulatory site, or after substrate binding.</text>
</comment>
<feature type="binding site" evidence="11">
    <location>
        <position position="141"/>
    </location>
    <ligand>
        <name>Mg(2+)</name>
        <dbReference type="ChEBI" id="CHEBI:18420"/>
        <label>2</label>
    </ligand>
</feature>
<dbReference type="PANTHER" id="PTHR10642:SF26">
    <property type="entry name" value="RIBONUCLEASE H1"/>
    <property type="match status" value="1"/>
</dbReference>
<feature type="binding site" evidence="11">
    <location>
        <position position="17"/>
    </location>
    <ligand>
        <name>Mg(2+)</name>
        <dbReference type="ChEBI" id="CHEBI:18420"/>
        <label>1</label>
    </ligand>
</feature>
<keyword evidence="6 11" id="KW-0540">Nuclease</keyword>